<feature type="transmembrane region" description="Helical" evidence="1">
    <location>
        <begin position="25"/>
        <end position="50"/>
    </location>
</feature>
<accession>A0ABP4PH50</accession>
<keyword evidence="3" id="KW-1185">Reference proteome</keyword>
<gene>
    <name evidence="2" type="ORF">GCM10009789_38620</name>
</gene>
<reference evidence="3" key="1">
    <citation type="journal article" date="2019" name="Int. J. Syst. Evol. Microbiol.">
        <title>The Global Catalogue of Microorganisms (GCM) 10K type strain sequencing project: providing services to taxonomists for standard genome sequencing and annotation.</title>
        <authorList>
            <consortium name="The Broad Institute Genomics Platform"/>
            <consortium name="The Broad Institute Genome Sequencing Center for Infectious Disease"/>
            <person name="Wu L."/>
            <person name="Ma J."/>
        </authorList>
    </citation>
    <scope>NUCLEOTIDE SEQUENCE [LARGE SCALE GENOMIC DNA]</scope>
    <source>
        <strain evidence="3">JCM 14969</strain>
    </source>
</reference>
<evidence type="ECO:0000256" key="1">
    <source>
        <dbReference type="SAM" id="Phobius"/>
    </source>
</evidence>
<evidence type="ECO:0000313" key="3">
    <source>
        <dbReference type="Proteomes" id="UP001500393"/>
    </source>
</evidence>
<evidence type="ECO:0008006" key="4">
    <source>
        <dbReference type="Google" id="ProtNLM"/>
    </source>
</evidence>
<keyword evidence="1" id="KW-0812">Transmembrane</keyword>
<name>A0ABP4PH50_9ACTN</name>
<dbReference type="EMBL" id="BAAAOS010000020">
    <property type="protein sequence ID" value="GAA1581036.1"/>
    <property type="molecule type" value="Genomic_DNA"/>
</dbReference>
<protein>
    <recommendedName>
        <fullName evidence="4">SHOCT domain-containing protein</fullName>
    </recommendedName>
</protein>
<comment type="caution">
    <text evidence="2">The sequence shown here is derived from an EMBL/GenBank/DDBJ whole genome shotgun (WGS) entry which is preliminary data.</text>
</comment>
<keyword evidence="1" id="KW-1133">Transmembrane helix</keyword>
<organism evidence="2 3">
    <name type="scientific">Kribbella sancticallisti</name>
    <dbReference type="NCBI Taxonomy" id="460087"/>
    <lineage>
        <taxon>Bacteria</taxon>
        <taxon>Bacillati</taxon>
        <taxon>Actinomycetota</taxon>
        <taxon>Actinomycetes</taxon>
        <taxon>Propionibacteriales</taxon>
        <taxon>Kribbellaceae</taxon>
        <taxon>Kribbella</taxon>
    </lineage>
</organism>
<keyword evidence="1" id="KW-0472">Membrane</keyword>
<dbReference type="Proteomes" id="UP001500393">
    <property type="component" value="Unassembled WGS sequence"/>
</dbReference>
<evidence type="ECO:0000313" key="2">
    <source>
        <dbReference type="EMBL" id="GAA1581036.1"/>
    </source>
</evidence>
<proteinExistence type="predicted"/>
<sequence length="98" mass="10745">MHGDGSTPKQGRAGQMTGIMHGDMWAWMLLWAVAGVVIVVAGVVTTVWMVRRASNAVDAPPGRPEVESPEDMLRRRYAAGEIDEDEYLKRISGLNQHG</sequence>